<sequence>MPSTLQNPLPDASGSTPMAAHICWNWRRNWVFFLISFRCLAANSSSFSRSASICWSICSNWESCNSVPLSLYFSACSRCFWMAPIPARFLIVKRAQVTSLGKAIKQPSSR</sequence>
<dbReference type="Proteomes" id="UP000069272">
    <property type="component" value="Chromosome X"/>
</dbReference>
<accession>A0A182FJV2</accession>
<dbReference type="EnsemblMetazoa" id="AALB006797-RA">
    <property type="protein sequence ID" value="AALB006797-PA"/>
    <property type="gene ID" value="AALB006797"/>
</dbReference>
<dbReference type="VEuPathDB" id="VectorBase:AALB006797"/>
<evidence type="ECO:0000313" key="1">
    <source>
        <dbReference type="EnsemblMetazoa" id="AALB006797-PA"/>
    </source>
</evidence>
<reference evidence="1" key="2">
    <citation type="submission" date="2022-08" db="UniProtKB">
        <authorList>
            <consortium name="EnsemblMetazoa"/>
        </authorList>
    </citation>
    <scope>IDENTIFICATION</scope>
    <source>
        <strain evidence="1">STECLA/ALBI9_A</strain>
    </source>
</reference>
<evidence type="ECO:0000313" key="2">
    <source>
        <dbReference type="Proteomes" id="UP000069272"/>
    </source>
</evidence>
<organism evidence="1 2">
    <name type="scientific">Anopheles albimanus</name>
    <name type="common">New world malaria mosquito</name>
    <dbReference type="NCBI Taxonomy" id="7167"/>
    <lineage>
        <taxon>Eukaryota</taxon>
        <taxon>Metazoa</taxon>
        <taxon>Ecdysozoa</taxon>
        <taxon>Arthropoda</taxon>
        <taxon>Hexapoda</taxon>
        <taxon>Insecta</taxon>
        <taxon>Pterygota</taxon>
        <taxon>Neoptera</taxon>
        <taxon>Endopterygota</taxon>
        <taxon>Diptera</taxon>
        <taxon>Nematocera</taxon>
        <taxon>Culicoidea</taxon>
        <taxon>Culicidae</taxon>
        <taxon>Anophelinae</taxon>
        <taxon>Anopheles</taxon>
    </lineage>
</organism>
<keyword evidence="2" id="KW-1185">Reference proteome</keyword>
<reference evidence="1 2" key="1">
    <citation type="journal article" date="2017" name="G3 (Bethesda)">
        <title>The Physical Genome Mapping of Anopheles albimanus Corrected Scaffold Misassemblies and Identified Interarm Rearrangements in Genus Anopheles.</title>
        <authorList>
            <person name="Artemov G.N."/>
            <person name="Peery A.N."/>
            <person name="Jiang X."/>
            <person name="Tu Z."/>
            <person name="Stegniy V.N."/>
            <person name="Sharakhova M.V."/>
            <person name="Sharakhov I.V."/>
        </authorList>
    </citation>
    <scope>NUCLEOTIDE SEQUENCE [LARGE SCALE GENOMIC DNA]</scope>
    <source>
        <strain evidence="1 2">ALBI9_A</strain>
    </source>
</reference>
<dbReference type="AlphaFoldDB" id="A0A182FJV2"/>
<protein>
    <submittedName>
        <fullName evidence="1">Uncharacterized protein</fullName>
    </submittedName>
</protein>
<name>A0A182FJV2_ANOAL</name>
<proteinExistence type="predicted"/>